<keyword evidence="1" id="KW-0732">Signal</keyword>
<keyword evidence="3" id="KW-1185">Reference proteome</keyword>
<proteinExistence type="predicted"/>
<accession>A0ABX1CP84</accession>
<dbReference type="EMBL" id="JAAVJH010000004">
    <property type="protein sequence ID" value="NJR78468.1"/>
    <property type="molecule type" value="Genomic_DNA"/>
</dbReference>
<organism evidence="2 3">
    <name type="scientific">Sphingomonas corticis</name>
    <dbReference type="NCBI Taxonomy" id="2722791"/>
    <lineage>
        <taxon>Bacteria</taxon>
        <taxon>Pseudomonadati</taxon>
        <taxon>Pseudomonadota</taxon>
        <taxon>Alphaproteobacteria</taxon>
        <taxon>Sphingomonadales</taxon>
        <taxon>Sphingomonadaceae</taxon>
        <taxon>Sphingomonas</taxon>
    </lineage>
</organism>
<sequence length="288" mass="29998">MMMPYRAMLAATLATIVVATPSATAQRRIAVIAAGNEQALSVGKTVISRPFGAQLVDRLAIVGSYPSGRATYHLVRGDAAGPCPSRFVVVATGLGGAPAASEPFGTCAGQARAAMNRGGFVVSMPATAAGGPPVRFAWENGKMRLIDAMPAATVAGDDGEPGFAARQASTCRTPTSADPGTQAAVIADFESSYPAEFRRSSSLKRVEIAPDELRATVTGLACLARWPGAEAIVPEAATPLFASKRYGPAAFRTVETIARDPNSDTNLRAAVRAFGAEMLYRVDRREPL</sequence>
<evidence type="ECO:0000313" key="3">
    <source>
        <dbReference type="Proteomes" id="UP000732399"/>
    </source>
</evidence>
<comment type="caution">
    <text evidence="2">The sequence shown here is derived from an EMBL/GenBank/DDBJ whole genome shotgun (WGS) entry which is preliminary data.</text>
</comment>
<feature type="chain" id="PRO_5045892962" evidence="1">
    <location>
        <begin position="26"/>
        <end position="288"/>
    </location>
</feature>
<reference evidence="2 3" key="1">
    <citation type="submission" date="2020-03" db="EMBL/GenBank/DDBJ databases">
        <authorList>
            <person name="Wang L."/>
            <person name="He N."/>
            <person name="Li Y."/>
            <person name="Fang Y."/>
            <person name="Zhang F."/>
        </authorList>
    </citation>
    <scope>NUCLEOTIDE SEQUENCE [LARGE SCALE GENOMIC DNA]</scope>
    <source>
        <strain evidence="2 3">36D10-4-7</strain>
    </source>
</reference>
<dbReference type="RefSeq" id="WP_168134017.1">
    <property type="nucleotide sequence ID" value="NZ_JAAVJH010000004.1"/>
</dbReference>
<feature type="signal peptide" evidence="1">
    <location>
        <begin position="1"/>
        <end position="25"/>
    </location>
</feature>
<protein>
    <submittedName>
        <fullName evidence="2">Uncharacterized protein</fullName>
    </submittedName>
</protein>
<name>A0ABX1CP84_9SPHN</name>
<evidence type="ECO:0000313" key="2">
    <source>
        <dbReference type="EMBL" id="NJR78468.1"/>
    </source>
</evidence>
<dbReference type="Proteomes" id="UP000732399">
    <property type="component" value="Unassembled WGS sequence"/>
</dbReference>
<gene>
    <name evidence="2" type="ORF">HBH26_07715</name>
</gene>
<evidence type="ECO:0000256" key="1">
    <source>
        <dbReference type="SAM" id="SignalP"/>
    </source>
</evidence>